<protein>
    <submittedName>
        <fullName evidence="1">Uncharacterized protein</fullName>
    </submittedName>
</protein>
<reference evidence="2" key="1">
    <citation type="journal article" date="2013" name="Microb. Biotechnol.">
        <title>Metabolic potential of the organic-solvent tolerant Pseudomonas putida DOT-T1E deduced from its annotated genome.</title>
        <authorList>
            <person name="Udaondo Z."/>
            <person name="Molina L."/>
            <person name="Daniels C."/>
            <person name="Gomez M.J."/>
            <person name="Molina-Henares M.A."/>
            <person name="Matilla M.A."/>
            <person name="Roca A."/>
            <person name="Fernandez M."/>
            <person name="Duque E."/>
            <person name="Segura A."/>
            <person name="Ramos J.L."/>
        </authorList>
    </citation>
    <scope>NUCLEOTIDE SEQUENCE [LARGE SCALE GENOMIC DNA]</scope>
    <source>
        <strain evidence="2">DOT-T1E</strain>
    </source>
</reference>
<dbReference type="Proteomes" id="UP000006503">
    <property type="component" value="Chromosome"/>
</dbReference>
<evidence type="ECO:0000313" key="1">
    <source>
        <dbReference type="EMBL" id="AFO50384.1"/>
    </source>
</evidence>
<dbReference type="PATRIC" id="fig|1196325.3.peg.4508"/>
<gene>
    <name evidence="1" type="ordered locus">T1E_4555</name>
</gene>
<sequence length="763" mass="87270">MRHRISSGQISKYPLTEQGRLLEHRMLNAMLFQTQTLESGCRVAWALFCAFLNVVGVKDLPVFLYSVAIEFRGFLLIEVDGPLHHLNRIFKFACKIMATICPGCDYQKLIKLLSNDDGARQAYLSLNRNETLLEYYRGWPIKTLDDEVVWADLRELHRIHGLAVARLYHKALKNYGRTQDAQTLKRKRTLIIDTLNAMLRLLVKGEDLQHLQTPLGVNQVFERVKVIMLVQYQAEHPGENIDISFETKWRRVWVEIYAFFIGEKLVSEPLYPIPKGKIRGPVSRSAVPKDELDAIGTFGVLTPIPLSIQDEAAASRIYEQICTDLDLVKEACEEARENILEAHWNRIHLAEKGKVCSPNDSTETREKLENRCRTWQEYNYHVADQKNKSTLYSLRSAMDPELALLSNSTLLPFFYLLVAEHPAITASWLINYELYDKHGNLKGLQSDGTIAVSIKPRRGSKSAQQPIYLSEKGRLLLNDVLMLTQQARDYLLSTGNDDYRYLFLTANGFGEPRRKKQSVPPLNDLTYAQSILRAVLLNKLAHRSDGKEFFDRVTLKTMRTTAALKVYFETGRLRAMADALGHKTLNRKLLEEYLPAQLLRFFLNRWIRIFQTAITYKAVVGRPCLHEAMGLSNEQDLQDFLLHHDLKPLPNYLMVGTYGLPEINVTKKRDNSQVVFPITPERCTFLLSCVAAVERLQASGHEVSEVGKHWWRTGKFLQMSSGLHESGQIRVYSNEVLSIFKTASHSEALVKVLAPIMTQPANR</sequence>
<dbReference type="KEGG" id="ppx:T1E_4555"/>
<organism evidence="1 2">
    <name type="scientific">Pseudomonas putida (strain DOT-T1E)</name>
    <dbReference type="NCBI Taxonomy" id="1196325"/>
    <lineage>
        <taxon>Bacteria</taxon>
        <taxon>Pseudomonadati</taxon>
        <taxon>Pseudomonadota</taxon>
        <taxon>Gammaproteobacteria</taxon>
        <taxon>Pseudomonadales</taxon>
        <taxon>Pseudomonadaceae</taxon>
        <taxon>Pseudomonas</taxon>
    </lineage>
</organism>
<evidence type="ECO:0000313" key="2">
    <source>
        <dbReference type="Proteomes" id="UP000006503"/>
    </source>
</evidence>
<dbReference type="EMBL" id="CP003734">
    <property type="protein sequence ID" value="AFO50384.1"/>
    <property type="molecule type" value="Genomic_DNA"/>
</dbReference>
<proteinExistence type="predicted"/>
<dbReference type="HOGENOM" id="CLU_019828_0_0_6"/>
<dbReference type="AlphaFoldDB" id="I7CER7"/>
<accession>I7CER7</accession>
<name>I7CER7_PSEPT</name>